<sequence>MTSANAIIQALEAINADSFADTNERHRVEDALVAALNRVRTPWDIGWNHVWVNAPTNASIKILIDAGIFKKWVENGSKPQTTDELAEFTSTDPALIRRLLRQLASQHLILETAEDTYAPSPWAIRLGTDPAFPSVYGTFYHDTILPLLGSLPSFIKETGFKNPRDSDNCTFQYVRGPGTSYFDWVSRDPLHNAEFADAMECHSRGNLTAWVDLYPTSTLLRGAKPDRPLVVDIGGSKGHDLEKFRLKHADALPDGSLVLEDLPGILQDVRIGDDRRAIAVTPYDFLTPQPVRGARAYFLHIVLHDWPDDVCVRILRNVAAAMEPGYSKLLIHETLVADVRPSPRVTATDISMMAIFASAERSEREWRRLIETDGLGLRVVKIWNPHQTMESIIEVELAGEEAEAREHGPPRGADQDLRTNHPRL</sequence>
<dbReference type="SUPFAM" id="SSF46785">
    <property type="entry name" value="Winged helix' DNA-binding domain"/>
    <property type="match status" value="1"/>
</dbReference>
<dbReference type="Gene3D" id="1.10.10.10">
    <property type="entry name" value="Winged helix-like DNA-binding domain superfamily/Winged helix DNA-binding domain"/>
    <property type="match status" value="1"/>
</dbReference>
<evidence type="ECO:0000313" key="6">
    <source>
        <dbReference type="EMBL" id="KAK7740598.1"/>
    </source>
</evidence>
<dbReference type="InterPro" id="IPR029063">
    <property type="entry name" value="SAM-dependent_MTases_sf"/>
</dbReference>
<evidence type="ECO:0000256" key="2">
    <source>
        <dbReference type="ARBA" id="ARBA00022679"/>
    </source>
</evidence>
<dbReference type="AlphaFoldDB" id="A0AAN9U6F1"/>
<dbReference type="EMBL" id="JAKJXP020000169">
    <property type="protein sequence ID" value="KAK7740598.1"/>
    <property type="molecule type" value="Genomic_DNA"/>
</dbReference>
<dbReference type="InterPro" id="IPR036390">
    <property type="entry name" value="WH_DNA-bd_sf"/>
</dbReference>
<dbReference type="InterPro" id="IPR001077">
    <property type="entry name" value="COMT_C"/>
</dbReference>
<evidence type="ECO:0000259" key="5">
    <source>
        <dbReference type="Pfam" id="PF00891"/>
    </source>
</evidence>
<organism evidence="6 7">
    <name type="scientific">Diatrype stigma</name>
    <dbReference type="NCBI Taxonomy" id="117547"/>
    <lineage>
        <taxon>Eukaryota</taxon>
        <taxon>Fungi</taxon>
        <taxon>Dikarya</taxon>
        <taxon>Ascomycota</taxon>
        <taxon>Pezizomycotina</taxon>
        <taxon>Sordariomycetes</taxon>
        <taxon>Xylariomycetidae</taxon>
        <taxon>Xylariales</taxon>
        <taxon>Diatrypaceae</taxon>
        <taxon>Diatrype</taxon>
    </lineage>
</organism>
<dbReference type="GO" id="GO:0032259">
    <property type="term" value="P:methylation"/>
    <property type="evidence" value="ECO:0007669"/>
    <property type="project" value="UniProtKB-KW"/>
</dbReference>
<reference evidence="6 7" key="1">
    <citation type="submission" date="2024-02" db="EMBL/GenBank/DDBJ databases">
        <title>De novo assembly and annotation of 12 fungi associated with fruit tree decline syndrome in Ontario, Canada.</title>
        <authorList>
            <person name="Sulman M."/>
            <person name="Ellouze W."/>
            <person name="Ilyukhin E."/>
        </authorList>
    </citation>
    <scope>NUCLEOTIDE SEQUENCE [LARGE SCALE GENOMIC DNA]</scope>
    <source>
        <strain evidence="6 7">M11/M66-122</strain>
    </source>
</reference>
<feature type="region of interest" description="Disordered" evidence="4">
    <location>
        <begin position="399"/>
        <end position="424"/>
    </location>
</feature>
<keyword evidence="7" id="KW-1185">Reference proteome</keyword>
<accession>A0AAN9U6F1</accession>
<dbReference type="Proteomes" id="UP001320420">
    <property type="component" value="Unassembled WGS sequence"/>
</dbReference>
<dbReference type="GO" id="GO:0008171">
    <property type="term" value="F:O-methyltransferase activity"/>
    <property type="evidence" value="ECO:0007669"/>
    <property type="project" value="InterPro"/>
</dbReference>
<evidence type="ECO:0000256" key="1">
    <source>
        <dbReference type="ARBA" id="ARBA00022603"/>
    </source>
</evidence>
<name>A0AAN9U6F1_9PEZI</name>
<keyword evidence="1" id="KW-0489">Methyltransferase</keyword>
<evidence type="ECO:0000256" key="3">
    <source>
        <dbReference type="ARBA" id="ARBA00022691"/>
    </source>
</evidence>
<dbReference type="PANTHER" id="PTHR43712:SF8">
    <property type="entry name" value="O-METHYLTRANSFERASE AF390-400"/>
    <property type="match status" value="1"/>
</dbReference>
<evidence type="ECO:0000313" key="7">
    <source>
        <dbReference type="Proteomes" id="UP001320420"/>
    </source>
</evidence>
<feature type="domain" description="O-methyltransferase C-terminal" evidence="5">
    <location>
        <begin position="169"/>
        <end position="374"/>
    </location>
</feature>
<gene>
    <name evidence="6" type="ORF">SLS62_011099</name>
</gene>
<dbReference type="Gene3D" id="3.40.50.150">
    <property type="entry name" value="Vaccinia Virus protein VP39"/>
    <property type="match status" value="1"/>
</dbReference>
<dbReference type="SUPFAM" id="SSF53335">
    <property type="entry name" value="S-adenosyl-L-methionine-dependent methyltransferases"/>
    <property type="match status" value="1"/>
</dbReference>
<dbReference type="InterPro" id="IPR016461">
    <property type="entry name" value="COMT-like"/>
</dbReference>
<comment type="caution">
    <text evidence="6">The sequence shown here is derived from an EMBL/GenBank/DDBJ whole genome shotgun (WGS) entry which is preliminary data.</text>
</comment>
<dbReference type="InterPro" id="IPR036388">
    <property type="entry name" value="WH-like_DNA-bd_sf"/>
</dbReference>
<dbReference type="PROSITE" id="PS51683">
    <property type="entry name" value="SAM_OMT_II"/>
    <property type="match status" value="1"/>
</dbReference>
<keyword evidence="2" id="KW-0808">Transferase</keyword>
<evidence type="ECO:0000256" key="4">
    <source>
        <dbReference type="SAM" id="MobiDB-lite"/>
    </source>
</evidence>
<proteinExistence type="predicted"/>
<keyword evidence="3" id="KW-0949">S-adenosyl-L-methionine</keyword>
<dbReference type="Pfam" id="PF00891">
    <property type="entry name" value="Methyltransf_2"/>
    <property type="match status" value="1"/>
</dbReference>
<protein>
    <recommendedName>
        <fullName evidence="5">O-methyltransferase C-terminal domain-containing protein</fullName>
    </recommendedName>
</protein>
<dbReference type="PANTHER" id="PTHR43712">
    <property type="entry name" value="PUTATIVE (AFU_ORTHOLOGUE AFUA_4G14580)-RELATED"/>
    <property type="match status" value="1"/>
</dbReference>
<feature type="compositionally biased region" description="Basic and acidic residues" evidence="4">
    <location>
        <begin position="402"/>
        <end position="424"/>
    </location>
</feature>